<gene>
    <name evidence="2" type="ORF">CLV48_113103</name>
</gene>
<sequence>MEEKESAVKAGLNAGLILGIGSAILMFLVYFINPNFLVAGSFGFGLLILFVVVSVVLGIRYRKSIGGFISFGEAYKFSIIAFLVLILVSFVTGILLYTVIDTGLPSRLADQSIENTLAIMEKFGAADAFNDDQIDEMKESILEGYTFFGLMKTNLISLIIYGILALIVAAIVKKKDKSLEY</sequence>
<dbReference type="EMBL" id="PYGF01000013">
    <property type="protein sequence ID" value="PSL01509.1"/>
    <property type="molecule type" value="Genomic_DNA"/>
</dbReference>
<dbReference type="RefSeq" id="WP_106568687.1">
    <property type="nucleotide sequence ID" value="NZ_JAUVYL010000002.1"/>
</dbReference>
<keyword evidence="1" id="KW-0812">Transmembrane</keyword>
<keyword evidence="3" id="KW-1185">Reference proteome</keyword>
<dbReference type="OrthoDB" id="660361at2"/>
<evidence type="ECO:0000313" key="3">
    <source>
        <dbReference type="Proteomes" id="UP000240708"/>
    </source>
</evidence>
<proteinExistence type="predicted"/>
<feature type="transmembrane region" description="Helical" evidence="1">
    <location>
        <begin position="155"/>
        <end position="172"/>
    </location>
</feature>
<dbReference type="AlphaFoldDB" id="A0A2P8DWA1"/>
<dbReference type="Proteomes" id="UP000240708">
    <property type="component" value="Unassembled WGS sequence"/>
</dbReference>
<keyword evidence="1" id="KW-1133">Transmembrane helix</keyword>
<dbReference type="Pfam" id="PF13858">
    <property type="entry name" value="DUF4199"/>
    <property type="match status" value="1"/>
</dbReference>
<organism evidence="2 3">
    <name type="scientific">Cecembia rubra</name>
    <dbReference type="NCBI Taxonomy" id="1485585"/>
    <lineage>
        <taxon>Bacteria</taxon>
        <taxon>Pseudomonadati</taxon>
        <taxon>Bacteroidota</taxon>
        <taxon>Cytophagia</taxon>
        <taxon>Cytophagales</taxon>
        <taxon>Cyclobacteriaceae</taxon>
        <taxon>Cecembia</taxon>
    </lineage>
</organism>
<feature type="transmembrane region" description="Helical" evidence="1">
    <location>
        <begin position="38"/>
        <end position="59"/>
    </location>
</feature>
<comment type="caution">
    <text evidence="2">The sequence shown here is derived from an EMBL/GenBank/DDBJ whole genome shotgun (WGS) entry which is preliminary data.</text>
</comment>
<keyword evidence="1" id="KW-0472">Membrane</keyword>
<accession>A0A2P8DWA1</accession>
<evidence type="ECO:0000313" key="2">
    <source>
        <dbReference type="EMBL" id="PSL01509.1"/>
    </source>
</evidence>
<dbReference type="InterPro" id="IPR025250">
    <property type="entry name" value="DUF4199"/>
</dbReference>
<reference evidence="2 3" key="1">
    <citation type="submission" date="2018-03" db="EMBL/GenBank/DDBJ databases">
        <title>Genomic Encyclopedia of Archaeal and Bacterial Type Strains, Phase II (KMG-II): from individual species to whole genera.</title>
        <authorList>
            <person name="Goeker M."/>
        </authorList>
    </citation>
    <scope>NUCLEOTIDE SEQUENCE [LARGE SCALE GENOMIC DNA]</scope>
    <source>
        <strain evidence="2 3">DSM 28057</strain>
    </source>
</reference>
<evidence type="ECO:0000256" key="1">
    <source>
        <dbReference type="SAM" id="Phobius"/>
    </source>
</evidence>
<feature type="transmembrane region" description="Helical" evidence="1">
    <location>
        <begin position="79"/>
        <end position="100"/>
    </location>
</feature>
<protein>
    <submittedName>
        <fullName evidence="2">Uncharacterized protein DUF4199</fullName>
    </submittedName>
</protein>
<name>A0A2P8DWA1_9BACT</name>
<feature type="transmembrane region" description="Helical" evidence="1">
    <location>
        <begin position="12"/>
        <end position="32"/>
    </location>
</feature>